<keyword evidence="1" id="KW-0472">Membrane</keyword>
<feature type="transmembrane region" description="Helical" evidence="1">
    <location>
        <begin position="160"/>
        <end position="179"/>
    </location>
</feature>
<protein>
    <submittedName>
        <fullName evidence="2">Uncharacterized protein</fullName>
    </submittedName>
</protein>
<accession>A0A5C6CTE4</accession>
<feature type="transmembrane region" description="Helical" evidence="1">
    <location>
        <begin position="185"/>
        <end position="203"/>
    </location>
</feature>
<keyword evidence="1" id="KW-0812">Transmembrane</keyword>
<keyword evidence="3" id="KW-1185">Reference proteome</keyword>
<dbReference type="Proteomes" id="UP000316304">
    <property type="component" value="Unassembled WGS sequence"/>
</dbReference>
<keyword evidence="1" id="KW-1133">Transmembrane helix</keyword>
<dbReference type="EMBL" id="SJPT01000001">
    <property type="protein sequence ID" value="TWU27145.1"/>
    <property type="molecule type" value="Genomic_DNA"/>
</dbReference>
<feature type="transmembrane region" description="Helical" evidence="1">
    <location>
        <begin position="50"/>
        <end position="71"/>
    </location>
</feature>
<name>A0A5C6CTE4_9BACT</name>
<gene>
    <name evidence="2" type="ORF">Pla52o_10090</name>
</gene>
<dbReference type="AlphaFoldDB" id="A0A5C6CTE4"/>
<feature type="transmembrane region" description="Helical" evidence="1">
    <location>
        <begin position="95"/>
        <end position="115"/>
    </location>
</feature>
<evidence type="ECO:0000256" key="1">
    <source>
        <dbReference type="SAM" id="Phobius"/>
    </source>
</evidence>
<organism evidence="2 3">
    <name type="scientific">Novipirellula galeiformis</name>
    <dbReference type="NCBI Taxonomy" id="2528004"/>
    <lineage>
        <taxon>Bacteria</taxon>
        <taxon>Pseudomonadati</taxon>
        <taxon>Planctomycetota</taxon>
        <taxon>Planctomycetia</taxon>
        <taxon>Pirellulales</taxon>
        <taxon>Pirellulaceae</taxon>
        <taxon>Novipirellula</taxon>
    </lineage>
</organism>
<evidence type="ECO:0000313" key="2">
    <source>
        <dbReference type="EMBL" id="TWU27145.1"/>
    </source>
</evidence>
<comment type="caution">
    <text evidence="2">The sequence shown here is derived from an EMBL/GenBank/DDBJ whole genome shotgun (WGS) entry which is preliminary data.</text>
</comment>
<proteinExistence type="predicted"/>
<reference evidence="2 3" key="1">
    <citation type="submission" date="2019-02" db="EMBL/GenBank/DDBJ databases">
        <title>Deep-cultivation of Planctomycetes and their phenomic and genomic characterization uncovers novel biology.</title>
        <authorList>
            <person name="Wiegand S."/>
            <person name="Jogler M."/>
            <person name="Boedeker C."/>
            <person name="Pinto D."/>
            <person name="Vollmers J."/>
            <person name="Rivas-Marin E."/>
            <person name="Kohn T."/>
            <person name="Peeters S.H."/>
            <person name="Heuer A."/>
            <person name="Rast P."/>
            <person name="Oberbeckmann S."/>
            <person name="Bunk B."/>
            <person name="Jeske O."/>
            <person name="Meyerdierks A."/>
            <person name="Storesund J.E."/>
            <person name="Kallscheuer N."/>
            <person name="Luecker S."/>
            <person name="Lage O.M."/>
            <person name="Pohl T."/>
            <person name="Merkel B.J."/>
            <person name="Hornburger P."/>
            <person name="Mueller R.-W."/>
            <person name="Bruemmer F."/>
            <person name="Labrenz M."/>
            <person name="Spormann A.M."/>
            <person name="Op Den Camp H."/>
            <person name="Overmann J."/>
            <person name="Amann R."/>
            <person name="Jetten M.S.M."/>
            <person name="Mascher T."/>
            <person name="Medema M.H."/>
            <person name="Devos D.P."/>
            <person name="Kaster A.-K."/>
            <person name="Ovreas L."/>
            <person name="Rohde M."/>
            <person name="Galperin M.Y."/>
            <person name="Jogler C."/>
        </authorList>
    </citation>
    <scope>NUCLEOTIDE SEQUENCE [LARGE SCALE GENOMIC DNA]</scope>
    <source>
        <strain evidence="2 3">Pla52o</strain>
    </source>
</reference>
<sequence length="221" mass="23688">MGCQFLARHSPLQTFNMNRTPIENPYLSSAATRDEAGQTNLSGLVRTGQIIAFALLQGVLFITAIFAYLTFVSGGNGEHGAAAGNAAMPENDGDWVFLLIGIVACFAGCFASFVVNRLMKQMAIRQFVASGSEVAVPVAETVTITPEISQLLAASQTQTIIGLAIVEGAAVINVVLMMLDENMLHLVMVAFCLVAMAVQFPTLRKKMDLIEFAARASRDRI</sequence>
<evidence type="ECO:0000313" key="3">
    <source>
        <dbReference type="Proteomes" id="UP000316304"/>
    </source>
</evidence>